<dbReference type="Proteomes" id="UP000016932">
    <property type="component" value="Unassembled WGS sequence"/>
</dbReference>
<dbReference type="InterPro" id="IPR038744">
    <property type="entry name" value="Hri1_N"/>
</dbReference>
<feature type="compositionally biased region" description="Basic and acidic residues" evidence="7">
    <location>
        <begin position="1"/>
        <end position="14"/>
    </location>
</feature>
<dbReference type="InterPro" id="IPR043047">
    <property type="entry name" value="Hri1_N_sf"/>
</dbReference>
<keyword evidence="6" id="KW-0539">Nucleus</keyword>
<evidence type="ECO:0000256" key="1">
    <source>
        <dbReference type="ARBA" id="ARBA00004123"/>
    </source>
</evidence>
<keyword evidence="5" id="KW-0963">Cytoplasm</keyword>
<dbReference type="GO" id="GO:0005737">
    <property type="term" value="C:cytoplasm"/>
    <property type="evidence" value="ECO:0007669"/>
    <property type="project" value="UniProtKB-SubCell"/>
</dbReference>
<dbReference type="RefSeq" id="XP_007932562.1">
    <property type="nucleotide sequence ID" value="XM_007934371.1"/>
</dbReference>
<sequence length="242" mass="27105">SKRQWIRWESDHHPPSQPHEPTNTLVLTSPGSRFVDIRILNSGHSDPEIPQLARDAAILPSSHLDWAFAGTSTSEILPTGGTKSTWTHFVDSRHPDVSKVSDSALMFPQPNGQGLTLESGSMLNVSTNQIEKYEEMWLEIPPRTTNKSNKTAENVEVVVLELWDDEAGTRGMVVRVGSFCQGVVRRGEGFSVERWEWEEKGGWRRVVRMGDLWMPCGVAMERGELVVGGKVRFGEDVWGIVE</sequence>
<name>M3AHF1_PSEFD</name>
<organism evidence="8 9">
    <name type="scientific">Pseudocercospora fijiensis (strain CIRAD86)</name>
    <name type="common">Black leaf streak disease fungus</name>
    <name type="synonym">Mycosphaerella fijiensis</name>
    <dbReference type="NCBI Taxonomy" id="383855"/>
    <lineage>
        <taxon>Eukaryota</taxon>
        <taxon>Fungi</taxon>
        <taxon>Dikarya</taxon>
        <taxon>Ascomycota</taxon>
        <taxon>Pezizomycotina</taxon>
        <taxon>Dothideomycetes</taxon>
        <taxon>Dothideomycetidae</taxon>
        <taxon>Mycosphaerellales</taxon>
        <taxon>Mycosphaerellaceae</taxon>
        <taxon>Pseudocercospora</taxon>
    </lineage>
</organism>
<dbReference type="EMBL" id="KB446573">
    <property type="protein sequence ID" value="EME76932.1"/>
    <property type="molecule type" value="Genomic_DNA"/>
</dbReference>
<evidence type="ECO:0000256" key="2">
    <source>
        <dbReference type="ARBA" id="ARBA00004496"/>
    </source>
</evidence>
<evidence type="ECO:0000313" key="9">
    <source>
        <dbReference type="Proteomes" id="UP000016932"/>
    </source>
</evidence>
<dbReference type="Pfam" id="PF16815">
    <property type="entry name" value="HRI1"/>
    <property type="match status" value="1"/>
</dbReference>
<dbReference type="eggNOG" id="ENOG502S8GG">
    <property type="taxonomic scope" value="Eukaryota"/>
</dbReference>
<dbReference type="HOGENOM" id="CLU_060351_1_0_1"/>
<dbReference type="OrthoDB" id="4045395at2759"/>
<reference evidence="8 9" key="1">
    <citation type="journal article" date="2012" name="PLoS Pathog.">
        <title>Diverse lifestyles and strategies of plant pathogenesis encoded in the genomes of eighteen Dothideomycetes fungi.</title>
        <authorList>
            <person name="Ohm R.A."/>
            <person name="Feau N."/>
            <person name="Henrissat B."/>
            <person name="Schoch C.L."/>
            <person name="Horwitz B.A."/>
            <person name="Barry K.W."/>
            <person name="Condon B.J."/>
            <person name="Copeland A.C."/>
            <person name="Dhillon B."/>
            <person name="Glaser F."/>
            <person name="Hesse C.N."/>
            <person name="Kosti I."/>
            <person name="LaButti K."/>
            <person name="Lindquist E.A."/>
            <person name="Lucas S."/>
            <person name="Salamov A.A."/>
            <person name="Bradshaw R.E."/>
            <person name="Ciuffetti L."/>
            <person name="Hamelin R.C."/>
            <person name="Kema G.H.J."/>
            <person name="Lawrence C."/>
            <person name="Scott J.A."/>
            <person name="Spatafora J.W."/>
            <person name="Turgeon B.G."/>
            <person name="de Wit P.J.G.M."/>
            <person name="Zhong S."/>
            <person name="Goodwin S.B."/>
            <person name="Grigoriev I.V."/>
        </authorList>
    </citation>
    <scope>NUCLEOTIDE SEQUENCE [LARGE SCALE GENOMIC DNA]</scope>
    <source>
        <strain evidence="8 9">CIRAD86</strain>
    </source>
</reference>
<evidence type="ECO:0000256" key="6">
    <source>
        <dbReference type="ARBA" id="ARBA00023242"/>
    </source>
</evidence>
<evidence type="ECO:0000256" key="5">
    <source>
        <dbReference type="ARBA" id="ARBA00022490"/>
    </source>
</evidence>
<feature type="non-terminal residue" evidence="8">
    <location>
        <position position="1"/>
    </location>
</feature>
<dbReference type="VEuPathDB" id="FungiDB:MYCFIDRAFT_111364"/>
<dbReference type="Gene3D" id="2.40.128.320">
    <property type="entry name" value="Protein HRI1, N-terminal domain"/>
    <property type="match status" value="1"/>
</dbReference>
<gene>
    <name evidence="8" type="ORF">MYCFIDRAFT_111364</name>
</gene>
<dbReference type="KEGG" id="pfj:MYCFIDRAFT_111364"/>
<comment type="subcellular location">
    <subcellularLocation>
        <location evidence="2">Cytoplasm</location>
    </subcellularLocation>
    <subcellularLocation>
        <location evidence="1">Nucleus</location>
    </subcellularLocation>
</comment>
<dbReference type="CDD" id="cd11693">
    <property type="entry name" value="HRI1_C_like"/>
    <property type="match status" value="1"/>
</dbReference>
<evidence type="ECO:0000256" key="3">
    <source>
        <dbReference type="ARBA" id="ARBA00005229"/>
    </source>
</evidence>
<evidence type="ECO:0000313" key="8">
    <source>
        <dbReference type="EMBL" id="EME76932.1"/>
    </source>
</evidence>
<evidence type="ECO:0000256" key="7">
    <source>
        <dbReference type="SAM" id="MobiDB-lite"/>
    </source>
</evidence>
<dbReference type="GeneID" id="19330197"/>
<proteinExistence type="inferred from homology"/>
<keyword evidence="9" id="KW-1185">Reference proteome</keyword>
<protein>
    <recommendedName>
        <fullName evidence="4">Protein HRI1</fullName>
    </recommendedName>
</protein>
<dbReference type="InterPro" id="IPR031818">
    <property type="entry name" value="Hri1"/>
</dbReference>
<dbReference type="CDD" id="cd11692">
    <property type="entry name" value="HRI1_N_like"/>
    <property type="match status" value="1"/>
</dbReference>
<feature type="non-terminal residue" evidence="8">
    <location>
        <position position="242"/>
    </location>
</feature>
<comment type="similarity">
    <text evidence="3">Belongs to the HRI1 family.</text>
</comment>
<dbReference type="AlphaFoldDB" id="M3AHF1"/>
<accession>M3AHF1</accession>
<dbReference type="GO" id="GO:0005634">
    <property type="term" value="C:nucleus"/>
    <property type="evidence" value="ECO:0007669"/>
    <property type="project" value="UniProtKB-SubCell"/>
</dbReference>
<feature type="region of interest" description="Disordered" evidence="7">
    <location>
        <begin position="1"/>
        <end position="23"/>
    </location>
</feature>
<evidence type="ECO:0000256" key="4">
    <source>
        <dbReference type="ARBA" id="ARBA00017063"/>
    </source>
</evidence>
<dbReference type="STRING" id="383855.M3AHF1"/>